<sequence length="121" mass="13912">MSLVSGTLRVRSSPTWCANIMTRFDCRKNSDGDSDDGNEDNVETERRAERMSDDRPFGCKQRNLRELSECCQRLQFPRGVAVCLLLTTMFATAPEPADRRKHLRLRKSPPYLEEARCVGRM</sequence>
<evidence type="ECO:0000313" key="2">
    <source>
        <dbReference type="EMBL" id="KAF2247494.1"/>
    </source>
</evidence>
<reference evidence="2" key="1">
    <citation type="journal article" date="2020" name="Stud. Mycol.">
        <title>101 Dothideomycetes genomes: a test case for predicting lifestyles and emergence of pathogens.</title>
        <authorList>
            <person name="Haridas S."/>
            <person name="Albert R."/>
            <person name="Binder M."/>
            <person name="Bloem J."/>
            <person name="Labutti K."/>
            <person name="Salamov A."/>
            <person name="Andreopoulos B."/>
            <person name="Baker S."/>
            <person name="Barry K."/>
            <person name="Bills G."/>
            <person name="Bluhm B."/>
            <person name="Cannon C."/>
            <person name="Castanera R."/>
            <person name="Culley D."/>
            <person name="Daum C."/>
            <person name="Ezra D."/>
            <person name="Gonzalez J."/>
            <person name="Henrissat B."/>
            <person name="Kuo A."/>
            <person name="Liang C."/>
            <person name="Lipzen A."/>
            <person name="Lutzoni F."/>
            <person name="Magnuson J."/>
            <person name="Mondo S."/>
            <person name="Nolan M."/>
            <person name="Ohm R."/>
            <person name="Pangilinan J."/>
            <person name="Park H.-J."/>
            <person name="Ramirez L."/>
            <person name="Alfaro M."/>
            <person name="Sun H."/>
            <person name="Tritt A."/>
            <person name="Yoshinaga Y."/>
            <person name="Zwiers L.-H."/>
            <person name="Turgeon B."/>
            <person name="Goodwin S."/>
            <person name="Spatafora J."/>
            <person name="Crous P."/>
            <person name="Grigoriev I."/>
        </authorList>
    </citation>
    <scope>NUCLEOTIDE SEQUENCE</scope>
    <source>
        <strain evidence="2">CBS 122368</strain>
    </source>
</reference>
<evidence type="ECO:0000313" key="3">
    <source>
        <dbReference type="Proteomes" id="UP000800094"/>
    </source>
</evidence>
<proteinExistence type="predicted"/>
<protein>
    <submittedName>
        <fullName evidence="2">Uncharacterized protein</fullName>
    </submittedName>
</protein>
<dbReference type="RefSeq" id="XP_033682498.1">
    <property type="nucleotide sequence ID" value="XM_033822422.1"/>
</dbReference>
<feature type="compositionally biased region" description="Acidic residues" evidence="1">
    <location>
        <begin position="32"/>
        <end position="42"/>
    </location>
</feature>
<dbReference type="EMBL" id="ML987197">
    <property type="protein sequence ID" value="KAF2247494.1"/>
    <property type="molecule type" value="Genomic_DNA"/>
</dbReference>
<feature type="compositionally biased region" description="Basic and acidic residues" evidence="1">
    <location>
        <begin position="43"/>
        <end position="55"/>
    </location>
</feature>
<name>A0A6A6IA85_9PLEO</name>
<gene>
    <name evidence="2" type="ORF">BU26DRAFT_348726</name>
</gene>
<feature type="region of interest" description="Disordered" evidence="1">
    <location>
        <begin position="27"/>
        <end position="55"/>
    </location>
</feature>
<keyword evidence="3" id="KW-1185">Reference proteome</keyword>
<accession>A0A6A6IA85</accession>
<dbReference type="Proteomes" id="UP000800094">
    <property type="component" value="Unassembled WGS sequence"/>
</dbReference>
<organism evidence="2 3">
    <name type="scientific">Trematosphaeria pertusa</name>
    <dbReference type="NCBI Taxonomy" id="390896"/>
    <lineage>
        <taxon>Eukaryota</taxon>
        <taxon>Fungi</taxon>
        <taxon>Dikarya</taxon>
        <taxon>Ascomycota</taxon>
        <taxon>Pezizomycotina</taxon>
        <taxon>Dothideomycetes</taxon>
        <taxon>Pleosporomycetidae</taxon>
        <taxon>Pleosporales</taxon>
        <taxon>Massarineae</taxon>
        <taxon>Trematosphaeriaceae</taxon>
        <taxon>Trematosphaeria</taxon>
    </lineage>
</organism>
<evidence type="ECO:0000256" key="1">
    <source>
        <dbReference type="SAM" id="MobiDB-lite"/>
    </source>
</evidence>
<dbReference type="GeneID" id="54575752"/>
<dbReference type="AlphaFoldDB" id="A0A6A6IA85"/>